<proteinExistence type="inferred from homology"/>
<dbReference type="InterPro" id="IPR011992">
    <property type="entry name" value="EF-hand-dom_pair"/>
</dbReference>
<keyword evidence="3" id="KW-0106">Calcium</keyword>
<evidence type="ECO:0000313" key="9">
    <source>
        <dbReference type="EMBL" id="CAE2204273.1"/>
    </source>
</evidence>
<reference evidence="9" key="1">
    <citation type="submission" date="2021-01" db="EMBL/GenBank/DDBJ databases">
        <authorList>
            <person name="Corre E."/>
            <person name="Pelletier E."/>
            <person name="Niang G."/>
            <person name="Scheremetjew M."/>
            <person name="Finn R."/>
            <person name="Kale V."/>
            <person name="Holt S."/>
            <person name="Cochrane G."/>
            <person name="Meng A."/>
            <person name="Brown T."/>
            <person name="Cohen L."/>
        </authorList>
    </citation>
    <scope>NUCLEOTIDE SEQUENCE</scope>
    <source>
        <strain evidence="9">DIVA3 518/3/11/1/6</strain>
    </source>
</reference>
<sequence>MGGGASRPTFPAYVAARSRYSRSELGTITKGFEDCAGKSSLSMEEFQSKFPDAGAAYSRLLFLALRNGNRISRPMSDEEFLQGYTMICKGTAEEQASFCFDLFDINHSGKISHAEFHKGLDALCDAAFALSLPLFFVPGSSDPPTKEEHKETVKKVAKRAMGGLPELKFEHFIQWISSFRQIKEFVLYSLDRLVNKNKEMSPILMALRVQPPLMLKDDKSLITPDQAILLRSWLPEPYCKCHWFSVFSTKSQGYSLGTLYRNHETKLEHLMKDPSILVIKDEGGHIFGGFFPQAWYKNAGERFYGSEESFVFSLAPEKAVYRCTGEDSHIMYTTPELLAVGGKLNYFGFTLDEEMVNGISHPCLTFGCPQLAHSEQFKIVSVQLWGLIDIPSTRALFGIDSDEEIDVDLLQTKEEEGTSIWEREESWVLDELKGVGYSKNLAPPPEFSDEEGETEEKKKSKRLIMPL</sequence>
<gene>
    <name evidence="9" type="ORF">VSP0166_LOCUS2573</name>
</gene>
<dbReference type="AlphaFoldDB" id="A0A7S4HN61"/>
<evidence type="ECO:0000256" key="5">
    <source>
        <dbReference type="ARBA" id="ARBA00040604"/>
    </source>
</evidence>
<dbReference type="PANTHER" id="PTHR23354:SF62">
    <property type="entry name" value="MUSTARD, ISOFORM V"/>
    <property type="match status" value="1"/>
</dbReference>
<evidence type="ECO:0000256" key="2">
    <source>
        <dbReference type="ARBA" id="ARBA00009540"/>
    </source>
</evidence>
<dbReference type="SMART" id="SM00584">
    <property type="entry name" value="TLDc"/>
    <property type="match status" value="1"/>
</dbReference>
<dbReference type="PANTHER" id="PTHR23354">
    <property type="entry name" value="NUCLEOLAR PROTEIN 7/ESTROGEN RECEPTOR COACTIVATOR-RELATED"/>
    <property type="match status" value="1"/>
</dbReference>
<evidence type="ECO:0000259" key="7">
    <source>
        <dbReference type="PROSITE" id="PS50222"/>
    </source>
</evidence>
<evidence type="ECO:0000256" key="3">
    <source>
        <dbReference type="ARBA" id="ARBA00022837"/>
    </source>
</evidence>
<dbReference type="PROSITE" id="PS50222">
    <property type="entry name" value="EF_HAND_2"/>
    <property type="match status" value="1"/>
</dbReference>
<accession>A0A7S4HN61</accession>
<evidence type="ECO:0000256" key="4">
    <source>
        <dbReference type="ARBA" id="ARBA00023128"/>
    </source>
</evidence>
<evidence type="ECO:0000259" key="8">
    <source>
        <dbReference type="PROSITE" id="PS51886"/>
    </source>
</evidence>
<dbReference type="InterPro" id="IPR006571">
    <property type="entry name" value="TLDc_dom"/>
</dbReference>
<feature type="region of interest" description="Disordered" evidence="6">
    <location>
        <begin position="436"/>
        <end position="467"/>
    </location>
</feature>
<evidence type="ECO:0000256" key="1">
    <source>
        <dbReference type="ARBA" id="ARBA00004173"/>
    </source>
</evidence>
<feature type="domain" description="TLDc" evidence="8">
    <location>
        <begin position="220"/>
        <end position="388"/>
    </location>
</feature>
<name>A0A7S4HN61_9EUKA</name>
<dbReference type="PROSITE" id="PS51886">
    <property type="entry name" value="TLDC"/>
    <property type="match status" value="1"/>
</dbReference>
<comment type="similarity">
    <text evidence="2">Belongs to the OXR1 family.</text>
</comment>
<dbReference type="Pfam" id="PF07534">
    <property type="entry name" value="TLD"/>
    <property type="match status" value="1"/>
</dbReference>
<dbReference type="GO" id="GO:0005739">
    <property type="term" value="C:mitochondrion"/>
    <property type="evidence" value="ECO:0007669"/>
    <property type="project" value="UniProtKB-SubCell"/>
</dbReference>
<protein>
    <recommendedName>
        <fullName evidence="5">Oxidation resistance protein 1</fullName>
    </recommendedName>
</protein>
<dbReference type="PROSITE" id="PS00018">
    <property type="entry name" value="EF_HAND_1"/>
    <property type="match status" value="1"/>
</dbReference>
<dbReference type="SUPFAM" id="SSF47473">
    <property type="entry name" value="EF-hand"/>
    <property type="match status" value="1"/>
</dbReference>
<comment type="subcellular location">
    <subcellularLocation>
        <location evidence="1">Mitochondrion</location>
    </subcellularLocation>
</comment>
<evidence type="ECO:0000256" key="6">
    <source>
        <dbReference type="SAM" id="MobiDB-lite"/>
    </source>
</evidence>
<dbReference type="Gene3D" id="1.10.238.10">
    <property type="entry name" value="EF-hand"/>
    <property type="match status" value="1"/>
</dbReference>
<dbReference type="EMBL" id="HBKP01003551">
    <property type="protein sequence ID" value="CAE2204273.1"/>
    <property type="molecule type" value="Transcribed_RNA"/>
</dbReference>
<feature type="domain" description="EF-hand" evidence="7">
    <location>
        <begin position="91"/>
        <end position="126"/>
    </location>
</feature>
<organism evidence="9">
    <name type="scientific">Vannella robusta</name>
    <dbReference type="NCBI Taxonomy" id="1487602"/>
    <lineage>
        <taxon>Eukaryota</taxon>
        <taxon>Amoebozoa</taxon>
        <taxon>Discosea</taxon>
        <taxon>Flabellinia</taxon>
        <taxon>Vannellidae</taxon>
        <taxon>Vannella</taxon>
    </lineage>
</organism>
<dbReference type="InterPro" id="IPR002048">
    <property type="entry name" value="EF_hand_dom"/>
</dbReference>
<dbReference type="GO" id="GO:0005509">
    <property type="term" value="F:calcium ion binding"/>
    <property type="evidence" value="ECO:0007669"/>
    <property type="project" value="InterPro"/>
</dbReference>
<dbReference type="InterPro" id="IPR018247">
    <property type="entry name" value="EF_Hand_1_Ca_BS"/>
</dbReference>
<keyword evidence="4" id="KW-0496">Mitochondrion</keyword>